<feature type="coiled-coil region" evidence="14">
    <location>
        <begin position="528"/>
        <end position="721"/>
    </location>
</feature>
<keyword evidence="8" id="KW-0378">Hydrolase</keyword>
<proteinExistence type="inferred from homology"/>
<dbReference type="InterPro" id="IPR027417">
    <property type="entry name" value="P-loop_NTPase"/>
</dbReference>
<keyword evidence="9" id="KW-0269">Exonuclease</keyword>
<comment type="subunit">
    <text evidence="2">Heterodimer of SbcC and SbcD.</text>
</comment>
<dbReference type="AlphaFoldDB" id="A0A0Q0VNF1"/>
<accession>A0A0Q0VNF1</accession>
<dbReference type="RefSeq" id="WP_055063932.1">
    <property type="nucleotide sequence ID" value="NZ_LBGP01000001.1"/>
</dbReference>
<keyword evidence="6" id="KW-0547">Nucleotide-binding</keyword>
<comment type="similarity">
    <text evidence="1">Belongs to the SMC family. SbcC subfamily.</text>
</comment>
<evidence type="ECO:0000256" key="9">
    <source>
        <dbReference type="ARBA" id="ARBA00022839"/>
    </source>
</evidence>
<evidence type="ECO:0000256" key="6">
    <source>
        <dbReference type="ARBA" id="ARBA00022741"/>
    </source>
</evidence>
<dbReference type="Gene3D" id="3.40.50.300">
    <property type="entry name" value="P-loop containing nucleotide triphosphate hydrolases"/>
    <property type="match status" value="2"/>
</dbReference>
<dbReference type="PATRIC" id="fig|1481663.12.peg.2120"/>
<dbReference type="OrthoDB" id="9795626at2"/>
<comment type="function">
    <text evidence="13">SbcCD cleaves DNA hairpin structures. These structures can inhibit DNA replication and are intermediates in certain DNA recombination reactions. The complex acts as a 3'-&gt;5' double strand exonuclease that can open hairpins. It also has a 5' single-strand endonuclease activity.</text>
</comment>
<feature type="domain" description="Rad50/SbcC-type AAA" evidence="15">
    <location>
        <begin position="5"/>
        <end position="211"/>
    </location>
</feature>
<keyword evidence="4" id="KW-0235">DNA replication</keyword>
<evidence type="ECO:0000256" key="13">
    <source>
        <dbReference type="ARBA" id="ARBA00055999"/>
    </source>
</evidence>
<keyword evidence="7" id="KW-0255">Endonuclease</keyword>
<keyword evidence="12" id="KW-0233">DNA recombination</keyword>
<dbReference type="PANTHER" id="PTHR32114:SF2">
    <property type="entry name" value="ABC TRANSPORTER ABCH.3"/>
    <property type="match status" value="1"/>
</dbReference>
<evidence type="ECO:0000313" key="16">
    <source>
        <dbReference type="EMBL" id="KQB04521.1"/>
    </source>
</evidence>
<organism evidence="16 17">
    <name type="scientific">Vibrio metoecus</name>
    <dbReference type="NCBI Taxonomy" id="1481663"/>
    <lineage>
        <taxon>Bacteria</taxon>
        <taxon>Pseudomonadati</taxon>
        <taxon>Pseudomonadota</taxon>
        <taxon>Gammaproteobacteria</taxon>
        <taxon>Vibrionales</taxon>
        <taxon>Vibrionaceae</taxon>
        <taxon>Vibrio</taxon>
    </lineage>
</organism>
<dbReference type="GO" id="GO:0004519">
    <property type="term" value="F:endonuclease activity"/>
    <property type="evidence" value="ECO:0007669"/>
    <property type="project" value="UniProtKB-KW"/>
</dbReference>
<keyword evidence="5" id="KW-0540">Nuclease</keyword>
<evidence type="ECO:0000259" key="15">
    <source>
        <dbReference type="Pfam" id="PF13476"/>
    </source>
</evidence>
<evidence type="ECO:0000256" key="10">
    <source>
        <dbReference type="ARBA" id="ARBA00022840"/>
    </source>
</evidence>
<evidence type="ECO:0000256" key="7">
    <source>
        <dbReference type="ARBA" id="ARBA00022759"/>
    </source>
</evidence>
<protein>
    <recommendedName>
        <fullName evidence="3">Nuclease SbcCD subunit C</fullName>
    </recommendedName>
</protein>
<evidence type="ECO:0000256" key="5">
    <source>
        <dbReference type="ARBA" id="ARBA00022722"/>
    </source>
</evidence>
<feature type="coiled-coil region" evidence="14">
    <location>
        <begin position="457"/>
        <end position="488"/>
    </location>
</feature>
<evidence type="ECO:0000256" key="3">
    <source>
        <dbReference type="ARBA" id="ARBA00013368"/>
    </source>
</evidence>
<dbReference type="InterPro" id="IPR038729">
    <property type="entry name" value="Rad50/SbcC_AAA"/>
</dbReference>
<evidence type="ECO:0000256" key="8">
    <source>
        <dbReference type="ARBA" id="ARBA00022801"/>
    </source>
</evidence>
<dbReference type="SUPFAM" id="SSF52540">
    <property type="entry name" value="P-loop containing nucleoside triphosphate hydrolases"/>
    <property type="match status" value="2"/>
</dbReference>
<evidence type="ECO:0000256" key="1">
    <source>
        <dbReference type="ARBA" id="ARBA00006930"/>
    </source>
</evidence>
<dbReference type="GO" id="GO:0016887">
    <property type="term" value="F:ATP hydrolysis activity"/>
    <property type="evidence" value="ECO:0007669"/>
    <property type="project" value="InterPro"/>
</dbReference>
<dbReference type="GO" id="GO:0005524">
    <property type="term" value="F:ATP binding"/>
    <property type="evidence" value="ECO:0007669"/>
    <property type="project" value="UniProtKB-KW"/>
</dbReference>
<keyword evidence="10" id="KW-0067">ATP-binding</keyword>
<dbReference type="Pfam" id="PF13558">
    <property type="entry name" value="SbcC_Walker_B"/>
    <property type="match status" value="1"/>
</dbReference>
<dbReference type="FunFam" id="3.40.50.300:FF:002866">
    <property type="entry name" value="DsDNA exonuclease SbcC"/>
    <property type="match status" value="1"/>
</dbReference>
<comment type="caution">
    <text evidence="16">The sequence shown here is derived from an EMBL/GenBank/DDBJ whole genome shotgun (WGS) entry which is preliminary data.</text>
</comment>
<evidence type="ECO:0000256" key="2">
    <source>
        <dbReference type="ARBA" id="ARBA00011322"/>
    </source>
</evidence>
<dbReference type="Proteomes" id="UP000050491">
    <property type="component" value="Unassembled WGS sequence"/>
</dbReference>
<evidence type="ECO:0000256" key="11">
    <source>
        <dbReference type="ARBA" id="ARBA00023054"/>
    </source>
</evidence>
<keyword evidence="11 14" id="KW-0175">Coiled coil</keyword>
<evidence type="ECO:0000313" key="17">
    <source>
        <dbReference type="Proteomes" id="UP000050491"/>
    </source>
</evidence>
<reference evidence="16 17" key="1">
    <citation type="journal article" date="2015" name="Genome Biol. Evol.">
        <title>The Dynamics of Genetic Interactions between Vibrio metoecus and Vibrio cholerae, Two Close Relatives Co-Occurring in the Environment.</title>
        <authorList>
            <person name="Orata F.D."/>
            <person name="Kirchberger P.C."/>
            <person name="Meheust R."/>
            <person name="Barlow E.J."/>
            <person name="Tarr C.L."/>
            <person name="Boucher Y."/>
        </authorList>
    </citation>
    <scope>NUCLEOTIDE SEQUENCE [LARGE SCALE GENOMIC DNA]</scope>
    <source>
        <strain evidence="16 17">YB5B04</strain>
    </source>
</reference>
<evidence type="ECO:0000256" key="14">
    <source>
        <dbReference type="SAM" id="Coils"/>
    </source>
</evidence>
<dbReference type="GO" id="GO:0006302">
    <property type="term" value="P:double-strand break repair"/>
    <property type="evidence" value="ECO:0007669"/>
    <property type="project" value="InterPro"/>
</dbReference>
<dbReference type="FunFam" id="3.40.50.300:FF:001446">
    <property type="entry name" value="DsDNA exonuclease SbcC"/>
    <property type="match status" value="1"/>
</dbReference>
<gene>
    <name evidence="16" type="ORF">XV92_00530</name>
</gene>
<dbReference type="Pfam" id="PF13476">
    <property type="entry name" value="AAA_23"/>
    <property type="match status" value="1"/>
</dbReference>
<dbReference type="GO" id="GO:0006260">
    <property type="term" value="P:DNA replication"/>
    <property type="evidence" value="ECO:0007669"/>
    <property type="project" value="UniProtKB-KW"/>
</dbReference>
<dbReference type="EMBL" id="LBGP01000001">
    <property type="protein sequence ID" value="KQB04521.1"/>
    <property type="molecule type" value="Genomic_DNA"/>
</dbReference>
<dbReference type="GO" id="GO:0004527">
    <property type="term" value="F:exonuclease activity"/>
    <property type="evidence" value="ECO:0007669"/>
    <property type="project" value="UniProtKB-KW"/>
</dbReference>
<evidence type="ECO:0000256" key="4">
    <source>
        <dbReference type="ARBA" id="ARBA00022705"/>
    </source>
</evidence>
<dbReference type="GO" id="GO:0006310">
    <property type="term" value="P:DNA recombination"/>
    <property type="evidence" value="ECO:0007669"/>
    <property type="project" value="UniProtKB-KW"/>
</dbReference>
<sequence length="1013" mass="115086">MRPLKLTLQAFGPFASREVIDFTELGDAPLFLINGATGAGKSSILDAICYALYGETTGSERTGDQMRCDFADPECLTEVVFEFELGGREYQITRQPDQEIPKKRGEGMTKKAHSAMLVALKKGEDELLANKPSPVAKAVVELIGLDVKQFRQVMVLPQGKFRELLTANSKEREQIFGQLFQTQLYSQIERALFERASGIRKEKEEFDQQIKGTLNVVGLANEEELQAELAHVTPLVGQAQQELKNKQLGLDQAKAQYQTALEIDQQFARQQQLVVELTQHQQQVTQIDTLRQQRQQAQKAANLAPAHQQWHQTQHAFVQAGQRVEQQKWQLERIEILQRQAQEASQQATLACEILPKLNEQCIQWQQAEQKLLTQEAVLQRAAKSERELQLTTQNVLNLQHATERLSQEIKAKRGQWEQQQRQLTHLETQKAQLNHLMLHIQGREREQRLLAELNSVQQEQQHLDQAHQQAQRYVEQVKRTADELELAWHTQRAAELAQALQPDHPCPVCGSIEHPHKAQFHGDVVTKSQVEQARQQQQQAIERLQTALNVCQQQRFKAQQLEQTIATLAAELKEQNAADFATLQQQQQVLRHEIEALQQLHPEQLQREIEETEQRLIETTAALEKQNQMKQHVWQTLAQAQAELATLRQDIPEAMSDLNTLRNAIEQVQLQMAGLQRSEQVAREQWVQTQKQWASAQAAYQAAQEQYAQCDQQAQRAIHDWQQGLLKYGFSDEPHYLSARLNDDTLTHIEKQITQYEERGAMLNGELQALSRQLNDKEPPLLEPLLLGVREHEEYVAQALQQMTQHQSRFDGLQRVAKQLDELYQKNRLLEDEYQVVGTLSDIANGKTGAKVSLHRFVLGVLLDDVLLQASQRLLKMSRGRYLLKRKEERAKGNVGSGLDLMVEDSYSGKWRDVATLSGGESFMAALALALGLSDVVQSYSGGIRLDTLFIDEGFGSLDPESLDLAVQTLIDLQQGGRTIGIISHVSELKEQIGLRLDVLATRVGSTLRIVT</sequence>
<evidence type="ECO:0000256" key="12">
    <source>
        <dbReference type="ARBA" id="ARBA00023172"/>
    </source>
</evidence>
<name>A0A0Q0VNF1_VIBMT</name>
<dbReference type="PANTHER" id="PTHR32114">
    <property type="entry name" value="ABC TRANSPORTER ABCH.3"/>
    <property type="match status" value="1"/>
</dbReference>